<evidence type="ECO:0000313" key="3">
    <source>
        <dbReference type="Proteomes" id="UP001165583"/>
    </source>
</evidence>
<comment type="caution">
    <text evidence="2">The sequence shown here is derived from an EMBL/GenBank/DDBJ whole genome shotgun (WGS) entry which is preliminary data.</text>
</comment>
<reference evidence="2" key="1">
    <citation type="submission" date="2022-09" db="EMBL/GenBank/DDBJ databases">
        <title>Novosphingobium sp. Nov., a polycyclic aromatic hydrocarbon-degrading bacterium isolated form mangrove sediments in HongKong.</title>
        <authorList>
            <person name="Hu Z."/>
        </authorList>
    </citation>
    <scope>NUCLEOTIDE SEQUENCE</scope>
    <source>
        <strain evidence="2">HK4-1</strain>
    </source>
</reference>
<comment type="similarity">
    <text evidence="1">Belongs to the cytochrome P450 family.</text>
</comment>
<dbReference type="RefSeq" id="WP_260045738.1">
    <property type="nucleotide sequence ID" value="NZ_JANZXA010000005.1"/>
</dbReference>
<dbReference type="EMBL" id="JANZXA010000005">
    <property type="protein sequence ID" value="MCT2399630.1"/>
    <property type="molecule type" value="Genomic_DNA"/>
</dbReference>
<dbReference type="SUPFAM" id="SSF56935">
    <property type="entry name" value="Porins"/>
    <property type="match status" value="1"/>
</dbReference>
<dbReference type="PRINTS" id="PR00359">
    <property type="entry name" value="BP450"/>
</dbReference>
<dbReference type="InterPro" id="IPR001128">
    <property type="entry name" value="Cyt_P450"/>
</dbReference>
<proteinExistence type="inferred from homology"/>
<dbReference type="InterPro" id="IPR036396">
    <property type="entry name" value="Cyt_P450_sf"/>
</dbReference>
<protein>
    <submittedName>
        <fullName evidence="2">Cytochrome P450</fullName>
    </submittedName>
</protein>
<organism evidence="2 3">
    <name type="scientific">Novosphingobium mangrovi</name>
    <name type="common">ex Huang et al. 2023</name>
    <dbReference type="NCBI Taxonomy" id="2976432"/>
    <lineage>
        <taxon>Bacteria</taxon>
        <taxon>Pseudomonadati</taxon>
        <taxon>Pseudomonadota</taxon>
        <taxon>Alphaproteobacteria</taxon>
        <taxon>Sphingomonadales</taxon>
        <taxon>Sphingomonadaceae</taxon>
        <taxon>Novosphingobium</taxon>
    </lineage>
</organism>
<dbReference type="PANTHER" id="PTHR46696:SF1">
    <property type="entry name" value="CYTOCHROME P450 YJIB-RELATED"/>
    <property type="match status" value="1"/>
</dbReference>
<evidence type="ECO:0000313" key="2">
    <source>
        <dbReference type="EMBL" id="MCT2399630.1"/>
    </source>
</evidence>
<accession>A0ABT2I498</accession>
<dbReference type="PANTHER" id="PTHR46696">
    <property type="entry name" value="P450, PUTATIVE (EUROFUNG)-RELATED"/>
    <property type="match status" value="1"/>
</dbReference>
<gene>
    <name evidence="2" type="ORF">NZK81_08710</name>
</gene>
<dbReference type="Gene3D" id="1.10.630.10">
    <property type="entry name" value="Cytochrome P450"/>
    <property type="match status" value="1"/>
</dbReference>
<keyword evidence="3" id="KW-1185">Reference proteome</keyword>
<evidence type="ECO:0000256" key="1">
    <source>
        <dbReference type="ARBA" id="ARBA00010617"/>
    </source>
</evidence>
<dbReference type="InterPro" id="IPR002397">
    <property type="entry name" value="Cyt_P450_B"/>
</dbReference>
<sequence>MRELLRMFSVVSSQRRVTRDFVWYGVQMKEKDLVVMSIFIACRDPEAYPNPNQIDLERAEQTLSFASGPHLCLGMHLARRELKIAIQSFLDRFDDIHIPGVLHYLFSKPLVWNSQLIDIFATCTDVKNAVCASPLGIGQISDDSTKDYFNNKGLYARATYRISDQLSMTGGIRYTMDR</sequence>
<dbReference type="SUPFAM" id="SSF48264">
    <property type="entry name" value="Cytochrome P450"/>
    <property type="match status" value="1"/>
</dbReference>
<dbReference type="Proteomes" id="UP001165583">
    <property type="component" value="Unassembled WGS sequence"/>
</dbReference>
<name>A0ABT2I498_9SPHN</name>
<dbReference type="Pfam" id="PF00067">
    <property type="entry name" value="p450"/>
    <property type="match status" value="1"/>
</dbReference>